<reference evidence="16" key="1">
    <citation type="submission" date="2016-11" db="EMBL/GenBank/DDBJ databases">
        <authorList>
            <person name="Varghese N."/>
            <person name="Submissions S."/>
        </authorList>
    </citation>
    <scope>NUCLEOTIDE SEQUENCE [LARGE SCALE GENOMIC DNA]</scope>
    <source>
        <strain evidence="16">DSM 25330</strain>
    </source>
</reference>
<evidence type="ECO:0000256" key="2">
    <source>
        <dbReference type="ARBA" id="ARBA00004979"/>
    </source>
</evidence>
<protein>
    <recommendedName>
        <fullName evidence="5 11">Threonine synthase</fullName>
        <ecNumber evidence="4 11">4.2.3.1</ecNumber>
    </recommendedName>
</protein>
<feature type="domain" description="Threonine synthase N-terminal" evidence="14">
    <location>
        <begin position="2"/>
        <end position="79"/>
    </location>
</feature>
<evidence type="ECO:0000256" key="7">
    <source>
        <dbReference type="ARBA" id="ARBA00022697"/>
    </source>
</evidence>
<accession>A0A1M5UNL5</accession>
<evidence type="ECO:0000256" key="11">
    <source>
        <dbReference type="NCBIfam" id="TIGR00260"/>
    </source>
</evidence>
<evidence type="ECO:0000256" key="5">
    <source>
        <dbReference type="ARBA" id="ARBA00018679"/>
    </source>
</evidence>
<dbReference type="InterPro" id="IPR051166">
    <property type="entry name" value="Threonine_Synthase"/>
</dbReference>
<dbReference type="Gene3D" id="3.90.1380.10">
    <property type="entry name" value="Threonine synthase, N-terminal domain"/>
    <property type="match status" value="1"/>
</dbReference>
<dbReference type="InterPro" id="IPR036052">
    <property type="entry name" value="TrpB-like_PALP_sf"/>
</dbReference>
<keyword evidence="16" id="KW-1185">Reference proteome</keyword>
<evidence type="ECO:0000259" key="13">
    <source>
        <dbReference type="Pfam" id="PF00291"/>
    </source>
</evidence>
<evidence type="ECO:0000313" key="16">
    <source>
        <dbReference type="Proteomes" id="UP000184522"/>
    </source>
</evidence>
<evidence type="ECO:0000256" key="10">
    <source>
        <dbReference type="ARBA" id="ARBA00049144"/>
    </source>
</evidence>
<dbReference type="FunFam" id="3.40.50.1100:FF:000022">
    <property type="entry name" value="Threonine synthase"/>
    <property type="match status" value="1"/>
</dbReference>
<dbReference type="Gene3D" id="3.40.50.1100">
    <property type="match status" value="2"/>
</dbReference>
<evidence type="ECO:0000256" key="4">
    <source>
        <dbReference type="ARBA" id="ARBA00013028"/>
    </source>
</evidence>
<dbReference type="Proteomes" id="UP000184522">
    <property type="component" value="Unassembled WGS sequence"/>
</dbReference>
<feature type="modified residue" description="N6-(pyridoxal phosphate)lysine" evidence="12">
    <location>
        <position position="107"/>
    </location>
</feature>
<dbReference type="EC" id="4.2.3.1" evidence="4 11"/>
<dbReference type="InterPro" id="IPR000634">
    <property type="entry name" value="Ser/Thr_deHydtase_PyrdxlP-BS"/>
</dbReference>
<evidence type="ECO:0000256" key="3">
    <source>
        <dbReference type="ARBA" id="ARBA00005517"/>
    </source>
</evidence>
<keyword evidence="9" id="KW-0456">Lyase</keyword>
<dbReference type="SUPFAM" id="SSF53686">
    <property type="entry name" value="Tryptophan synthase beta subunit-like PLP-dependent enzymes"/>
    <property type="match status" value="1"/>
</dbReference>
<dbReference type="PANTHER" id="PTHR42690:SF1">
    <property type="entry name" value="THREONINE SYNTHASE-LIKE 2"/>
    <property type="match status" value="1"/>
</dbReference>
<comment type="catalytic activity">
    <reaction evidence="10">
        <text>O-phospho-L-homoserine + H2O = L-threonine + phosphate</text>
        <dbReference type="Rhea" id="RHEA:10840"/>
        <dbReference type="ChEBI" id="CHEBI:15377"/>
        <dbReference type="ChEBI" id="CHEBI:43474"/>
        <dbReference type="ChEBI" id="CHEBI:57590"/>
        <dbReference type="ChEBI" id="CHEBI:57926"/>
        <dbReference type="EC" id="4.2.3.1"/>
    </reaction>
</comment>
<gene>
    <name evidence="15" type="ORF">SAMN05444148_2546</name>
</gene>
<dbReference type="InterPro" id="IPR029144">
    <property type="entry name" value="Thr_synth_N"/>
</dbReference>
<evidence type="ECO:0000256" key="6">
    <source>
        <dbReference type="ARBA" id="ARBA00022605"/>
    </source>
</evidence>
<sequence length="432" mass="48381">MKYYSLNKKAPKTTFEDAVVRGLAPDKGLYFPEYITPLPYSFFDSIENKSNSEIAFEAIKQFVGDEIPENDLRTIVKDTLSFDFPVVELDFKISSLELFHGPTMAFKDVGARFMARCLEYFNKNNSRKVTVLVATSGDTGGAVANGFLGVKGVDVVILYPSGKVSAIQEKQLTTLGQNITALEVDGVFDDCQDMVKQAFVDEELTSKMQLTSANSINIARWLPQLFYFLFSYKQLKSKYENIVFSVPSGNFGNICAGMVAQKLGLPIKHFIASNNSNCVVTNYLETKSYQPKASVQTISNAMDVGNPSNFIRIKELYNSDFNELKENLSSYSFSDDETRKALLEIHKTYNYIADPHGAVGYLGAKKYLQNNPGDHVVFLETAHPTKFLDVVEDVINIRVELPEQIKAVIDKEKVSIPISSYSELKTYLLNKN</sequence>
<organism evidence="15 16">
    <name type="scientific">Winogradskyella jejuensis</name>
    <dbReference type="NCBI Taxonomy" id="1089305"/>
    <lineage>
        <taxon>Bacteria</taxon>
        <taxon>Pseudomonadati</taxon>
        <taxon>Bacteroidota</taxon>
        <taxon>Flavobacteriia</taxon>
        <taxon>Flavobacteriales</taxon>
        <taxon>Flavobacteriaceae</taxon>
        <taxon>Winogradskyella</taxon>
    </lineage>
</organism>
<feature type="domain" description="Tryptophan synthase beta chain-like PALP" evidence="13">
    <location>
        <begin position="97"/>
        <end position="379"/>
    </location>
</feature>
<evidence type="ECO:0000256" key="12">
    <source>
        <dbReference type="PIRSR" id="PIRSR604450-51"/>
    </source>
</evidence>
<dbReference type="InterPro" id="IPR037158">
    <property type="entry name" value="Thr_synth_N_sf"/>
</dbReference>
<dbReference type="GO" id="GO:0009088">
    <property type="term" value="P:threonine biosynthetic process"/>
    <property type="evidence" value="ECO:0007669"/>
    <property type="project" value="UniProtKB-UniRule"/>
</dbReference>
<comment type="cofactor">
    <cofactor evidence="1 12">
        <name>pyridoxal 5'-phosphate</name>
        <dbReference type="ChEBI" id="CHEBI:597326"/>
    </cofactor>
</comment>
<dbReference type="InterPro" id="IPR001926">
    <property type="entry name" value="TrpB-like_PALP"/>
</dbReference>
<dbReference type="UniPathway" id="UPA00050">
    <property type="reaction ID" value="UER00065"/>
</dbReference>
<evidence type="ECO:0000256" key="9">
    <source>
        <dbReference type="ARBA" id="ARBA00023239"/>
    </source>
</evidence>
<dbReference type="InterPro" id="IPR004450">
    <property type="entry name" value="Thr_synthase-like"/>
</dbReference>
<name>A0A1M5UNL5_9FLAO</name>
<comment type="similarity">
    <text evidence="3">Belongs to the threonine synthase family.</text>
</comment>
<dbReference type="PROSITE" id="PS00165">
    <property type="entry name" value="DEHYDRATASE_SER_THR"/>
    <property type="match status" value="1"/>
</dbReference>
<dbReference type="Pfam" id="PF00291">
    <property type="entry name" value="PALP"/>
    <property type="match status" value="1"/>
</dbReference>
<dbReference type="STRING" id="1089305.SAMN05444148_2546"/>
<dbReference type="PANTHER" id="PTHR42690">
    <property type="entry name" value="THREONINE SYNTHASE FAMILY MEMBER"/>
    <property type="match status" value="1"/>
</dbReference>
<dbReference type="EMBL" id="FQWS01000002">
    <property type="protein sequence ID" value="SHH64604.1"/>
    <property type="molecule type" value="Genomic_DNA"/>
</dbReference>
<evidence type="ECO:0000313" key="15">
    <source>
        <dbReference type="EMBL" id="SHH64604.1"/>
    </source>
</evidence>
<evidence type="ECO:0000256" key="8">
    <source>
        <dbReference type="ARBA" id="ARBA00022898"/>
    </source>
</evidence>
<evidence type="ECO:0000259" key="14">
    <source>
        <dbReference type="Pfam" id="PF14821"/>
    </source>
</evidence>
<keyword evidence="8 12" id="KW-0663">Pyridoxal phosphate</keyword>
<dbReference type="OrthoDB" id="9763107at2"/>
<dbReference type="Pfam" id="PF14821">
    <property type="entry name" value="Thr_synth_N"/>
    <property type="match status" value="1"/>
</dbReference>
<keyword evidence="7" id="KW-0791">Threonine biosynthesis</keyword>
<evidence type="ECO:0000256" key="1">
    <source>
        <dbReference type="ARBA" id="ARBA00001933"/>
    </source>
</evidence>
<dbReference type="RefSeq" id="WP_073087001.1">
    <property type="nucleotide sequence ID" value="NZ_FQWS01000002.1"/>
</dbReference>
<keyword evidence="6" id="KW-0028">Amino-acid biosynthesis</keyword>
<comment type="pathway">
    <text evidence="2">Amino-acid biosynthesis; L-threonine biosynthesis; L-threonine from L-aspartate: step 5/5.</text>
</comment>
<dbReference type="NCBIfam" id="TIGR00260">
    <property type="entry name" value="thrC"/>
    <property type="match status" value="1"/>
</dbReference>
<proteinExistence type="inferred from homology"/>
<dbReference type="AlphaFoldDB" id="A0A1M5UNL5"/>
<dbReference type="GO" id="GO:0030170">
    <property type="term" value="F:pyridoxal phosphate binding"/>
    <property type="evidence" value="ECO:0007669"/>
    <property type="project" value="InterPro"/>
</dbReference>
<dbReference type="GO" id="GO:0004795">
    <property type="term" value="F:threonine synthase activity"/>
    <property type="evidence" value="ECO:0007669"/>
    <property type="project" value="UniProtKB-UniRule"/>
</dbReference>